<dbReference type="GO" id="GO:0006508">
    <property type="term" value="P:proteolysis"/>
    <property type="evidence" value="ECO:0007669"/>
    <property type="project" value="InterPro"/>
</dbReference>
<dbReference type="AlphaFoldDB" id="A0AAN9VI02"/>
<dbReference type="Gene3D" id="3.90.70.10">
    <property type="entry name" value="Cysteine proteinases"/>
    <property type="match status" value="1"/>
</dbReference>
<comment type="similarity">
    <text evidence="1">Belongs to the peptidase C1 family.</text>
</comment>
<dbReference type="InterPro" id="IPR025660">
    <property type="entry name" value="Pept_his_AS"/>
</dbReference>
<dbReference type="InterPro" id="IPR013128">
    <property type="entry name" value="Peptidase_C1A"/>
</dbReference>
<dbReference type="CDD" id="cd02620">
    <property type="entry name" value="Peptidase_C1A_CathepsinB"/>
    <property type="match status" value="1"/>
</dbReference>
<evidence type="ECO:0000313" key="5">
    <source>
        <dbReference type="EMBL" id="KAK7861737.1"/>
    </source>
</evidence>
<proteinExistence type="inferred from homology"/>
<keyword evidence="2" id="KW-1015">Disulfide bond</keyword>
<dbReference type="InterPro" id="IPR038765">
    <property type="entry name" value="Papain-like_cys_pep_sf"/>
</dbReference>
<feature type="signal peptide" evidence="3">
    <location>
        <begin position="1"/>
        <end position="30"/>
    </location>
</feature>
<dbReference type="PANTHER" id="PTHR12411">
    <property type="entry name" value="CYSTEINE PROTEASE FAMILY C1-RELATED"/>
    <property type="match status" value="1"/>
</dbReference>
<dbReference type="PROSITE" id="PS00639">
    <property type="entry name" value="THIOL_PROTEASE_HIS"/>
    <property type="match status" value="1"/>
</dbReference>
<dbReference type="Proteomes" id="UP001378592">
    <property type="component" value="Unassembled WGS sequence"/>
</dbReference>
<sequence>MAAASAPARGAWLALGAVLLALAAVALVEGADYSDLRGDYCARSRGDRKCCRDRRDDCSVPILGTLCYCDEFCNRTRNEDCCPDYWAHCLGMEPPPQLVFGCRHEGRDLRVGQSFKINCNLCTCSVAGGAGPEVLCETAACMVEPEVIRGVNARHDAGAIGWRAANHSAFWGRRLDEGLSLRLGTLQPQRTVRRMRPIRRWENHGSRIPSHFDARRRWQGRITPVRDQGWCGASWALSTAAVASDRFAIMSVGEEHPALAPMHLLACNTRGQRGCGGGYLDRAWFFTRKYGLVDDDCYPYSAQQGHVGACRLPLHTTLQAAGCRAPQQRVGASPRSALFHTGPPYRLGSESDIQAEIMASGPVQATMKVYHDFFVYKGGVYQQTAQGAGERAGYHSVRILGWGEENTRAGPLKYWLVANSWGEQWGEQGLFRIRRGSNECEIEDFVLASWADTVMPPVEKMKHNGNAHSNVI</sequence>
<dbReference type="InterPro" id="IPR001212">
    <property type="entry name" value="Somatomedin_B_dom"/>
</dbReference>
<evidence type="ECO:0000313" key="6">
    <source>
        <dbReference type="Proteomes" id="UP001378592"/>
    </source>
</evidence>
<organism evidence="5 6">
    <name type="scientific">Gryllus longicercus</name>
    <dbReference type="NCBI Taxonomy" id="2509291"/>
    <lineage>
        <taxon>Eukaryota</taxon>
        <taxon>Metazoa</taxon>
        <taxon>Ecdysozoa</taxon>
        <taxon>Arthropoda</taxon>
        <taxon>Hexapoda</taxon>
        <taxon>Insecta</taxon>
        <taxon>Pterygota</taxon>
        <taxon>Neoptera</taxon>
        <taxon>Polyneoptera</taxon>
        <taxon>Orthoptera</taxon>
        <taxon>Ensifera</taxon>
        <taxon>Gryllidea</taxon>
        <taxon>Grylloidea</taxon>
        <taxon>Gryllidae</taxon>
        <taxon>Gryllinae</taxon>
        <taxon>Gryllus</taxon>
    </lineage>
</organism>
<reference evidence="5 6" key="1">
    <citation type="submission" date="2024-03" db="EMBL/GenBank/DDBJ databases">
        <title>The genome assembly and annotation of the cricket Gryllus longicercus Weissman &amp; Gray.</title>
        <authorList>
            <person name="Szrajer S."/>
            <person name="Gray D."/>
            <person name="Ylla G."/>
        </authorList>
    </citation>
    <scope>NUCLEOTIDE SEQUENCE [LARGE SCALE GENOMIC DNA]</scope>
    <source>
        <strain evidence="5">DAG 2021-001</strain>
        <tissue evidence="5">Whole body minus gut</tissue>
    </source>
</reference>
<dbReference type="InterPro" id="IPR000668">
    <property type="entry name" value="Peptidase_C1A_C"/>
</dbReference>
<keyword evidence="6" id="KW-1185">Reference proteome</keyword>
<dbReference type="PROSITE" id="PS50958">
    <property type="entry name" value="SMB_2"/>
    <property type="match status" value="1"/>
</dbReference>
<dbReference type="PROSITE" id="PS00640">
    <property type="entry name" value="THIOL_PROTEASE_ASN"/>
    <property type="match status" value="1"/>
</dbReference>
<evidence type="ECO:0000256" key="2">
    <source>
        <dbReference type="ARBA" id="ARBA00023157"/>
    </source>
</evidence>
<keyword evidence="3" id="KW-0732">Signal</keyword>
<dbReference type="PRINTS" id="PR00705">
    <property type="entry name" value="PAPAIN"/>
</dbReference>
<dbReference type="SMART" id="SM00645">
    <property type="entry name" value="Pept_C1"/>
    <property type="match status" value="1"/>
</dbReference>
<evidence type="ECO:0000256" key="1">
    <source>
        <dbReference type="ARBA" id="ARBA00008455"/>
    </source>
</evidence>
<evidence type="ECO:0000259" key="4">
    <source>
        <dbReference type="PROSITE" id="PS50958"/>
    </source>
</evidence>
<dbReference type="EMBL" id="JAZDUA010000302">
    <property type="protein sequence ID" value="KAK7861737.1"/>
    <property type="molecule type" value="Genomic_DNA"/>
</dbReference>
<dbReference type="InterPro" id="IPR025661">
    <property type="entry name" value="Pept_asp_AS"/>
</dbReference>
<feature type="domain" description="SMB" evidence="4">
    <location>
        <begin position="47"/>
        <end position="95"/>
    </location>
</feature>
<feature type="chain" id="PRO_5042836476" description="SMB domain-containing protein" evidence="3">
    <location>
        <begin position="31"/>
        <end position="472"/>
    </location>
</feature>
<protein>
    <recommendedName>
        <fullName evidence="4">SMB domain-containing protein</fullName>
    </recommendedName>
</protein>
<accession>A0AAN9VI02</accession>
<gene>
    <name evidence="5" type="ORF">R5R35_014370</name>
</gene>
<dbReference type="Pfam" id="PF00112">
    <property type="entry name" value="Peptidase_C1"/>
    <property type="match status" value="1"/>
</dbReference>
<name>A0AAN9VI02_9ORTH</name>
<evidence type="ECO:0000256" key="3">
    <source>
        <dbReference type="SAM" id="SignalP"/>
    </source>
</evidence>
<dbReference type="SUPFAM" id="SSF54001">
    <property type="entry name" value="Cysteine proteinases"/>
    <property type="match status" value="1"/>
</dbReference>
<dbReference type="GO" id="GO:0008234">
    <property type="term" value="F:cysteine-type peptidase activity"/>
    <property type="evidence" value="ECO:0007669"/>
    <property type="project" value="InterPro"/>
</dbReference>
<comment type="caution">
    <text evidence="5">The sequence shown here is derived from an EMBL/GenBank/DDBJ whole genome shotgun (WGS) entry which is preliminary data.</text>
</comment>